<dbReference type="STRING" id="1082931.KKY_1716"/>
<reference evidence="1 2" key="1">
    <citation type="journal article" date="2012" name="J. Bacteriol.">
        <title>Complete genome sequence of Pelagibacterium halotolerans B2T.</title>
        <authorList>
            <person name="Huo Y.Y."/>
            <person name="Cheng H."/>
            <person name="Han X.F."/>
            <person name="Jiang X.W."/>
            <person name="Sun C."/>
            <person name="Zhang X.Q."/>
            <person name="Zhu X.F."/>
            <person name="Liu Y.F."/>
            <person name="Li P.F."/>
            <person name="Ni P.X."/>
            <person name="Wu M."/>
        </authorList>
    </citation>
    <scope>NUCLEOTIDE SEQUENCE [LARGE SCALE GENOMIC DNA]</scope>
    <source>
        <strain evidence="2">DSM 22347 / JCM 15775 / CGMCC 1.7692 / B2</strain>
    </source>
</reference>
<protein>
    <submittedName>
        <fullName evidence="1">Beta-ketoadipate enol-lactone hydrolase</fullName>
    </submittedName>
</protein>
<gene>
    <name evidence="1" type="ordered locus">KKY_1716</name>
</gene>
<dbReference type="SUPFAM" id="SSF53474">
    <property type="entry name" value="alpha/beta-Hydrolases"/>
    <property type="match status" value="1"/>
</dbReference>
<name>G4RCS6_PELHB</name>
<evidence type="ECO:0000313" key="2">
    <source>
        <dbReference type="Proteomes" id="UP000008850"/>
    </source>
</evidence>
<accession>G4RCS6</accession>
<dbReference type="AlphaFoldDB" id="G4RCS6"/>
<dbReference type="HOGENOM" id="CLU_2918595_0_0_5"/>
<dbReference type="InterPro" id="IPR029058">
    <property type="entry name" value="AB_hydrolase_fold"/>
</dbReference>
<keyword evidence="1" id="KW-0378">Hydrolase</keyword>
<evidence type="ECO:0000313" key="1">
    <source>
        <dbReference type="EMBL" id="AEQ51731.1"/>
    </source>
</evidence>
<dbReference type="eggNOG" id="COG2267">
    <property type="taxonomic scope" value="Bacteria"/>
</dbReference>
<dbReference type="Gene3D" id="3.40.50.1820">
    <property type="entry name" value="alpha/beta hydrolase"/>
    <property type="match status" value="1"/>
</dbReference>
<dbReference type="GO" id="GO:0016787">
    <property type="term" value="F:hydrolase activity"/>
    <property type="evidence" value="ECO:0007669"/>
    <property type="project" value="UniProtKB-KW"/>
</dbReference>
<organism evidence="1 2">
    <name type="scientific">Pelagibacterium halotolerans (strain DSM 22347 / JCM 15775 / CGMCC 1.7692 / B2)</name>
    <dbReference type="NCBI Taxonomy" id="1082931"/>
    <lineage>
        <taxon>Bacteria</taxon>
        <taxon>Pseudomonadati</taxon>
        <taxon>Pseudomonadota</taxon>
        <taxon>Alphaproteobacteria</taxon>
        <taxon>Hyphomicrobiales</taxon>
        <taxon>Devosiaceae</taxon>
        <taxon>Pelagibacterium</taxon>
    </lineage>
</organism>
<proteinExistence type="predicted"/>
<dbReference type="KEGG" id="phl:KKY_1716"/>
<dbReference type="EMBL" id="CP003075">
    <property type="protein sequence ID" value="AEQ51731.1"/>
    <property type="molecule type" value="Genomic_DNA"/>
</dbReference>
<keyword evidence="2" id="KW-1185">Reference proteome</keyword>
<dbReference type="Proteomes" id="UP000008850">
    <property type="component" value="Chromosome"/>
</dbReference>
<sequence length="61" mass="6306">MGSEDGATPPDLVHGFADAIPNSDFQVIEGAGHLPCIETPQPVAAAIAALTTRAKNREHAQ</sequence>